<feature type="binding site" evidence="5">
    <location>
        <position position="180"/>
    </location>
    <ligand>
        <name>Mg(2+)</name>
        <dbReference type="ChEBI" id="CHEBI:18420"/>
    </ligand>
</feature>
<keyword evidence="5" id="KW-0496">Mitochondrion</keyword>
<comment type="catalytic activity">
    <reaction evidence="5">
        <text>a 3-demethylubiquinone + S-adenosyl-L-methionine = a ubiquinone + S-adenosyl-L-homocysteine</text>
        <dbReference type="Rhea" id="RHEA:81215"/>
        <dbReference type="Rhea" id="RHEA-COMP:9565"/>
        <dbReference type="Rhea" id="RHEA-COMP:19654"/>
        <dbReference type="ChEBI" id="CHEBI:16389"/>
        <dbReference type="ChEBI" id="CHEBI:57856"/>
        <dbReference type="ChEBI" id="CHEBI:59789"/>
        <dbReference type="ChEBI" id="CHEBI:231825"/>
    </reaction>
</comment>
<dbReference type="EC" id="2.1.1.-" evidence="5"/>
<dbReference type="EC" id="2.1.1.114" evidence="5"/>
<comment type="cofactor">
    <cofactor evidence="5">
        <name>Mg(2+)</name>
        <dbReference type="ChEBI" id="CHEBI:18420"/>
    </cofactor>
</comment>
<keyword evidence="5" id="KW-0460">Magnesium</keyword>
<proteinExistence type="inferred from homology"/>
<keyword evidence="4 5" id="KW-0949">S-adenosyl-L-methionine</keyword>
<evidence type="ECO:0000313" key="6">
    <source>
        <dbReference type="EMBL" id="KAH3667272.1"/>
    </source>
</evidence>
<comment type="similarity">
    <text evidence="5">Belongs to the class I-like SAM-binding methyltransferase superfamily. UbiG/COQ3 family.</text>
</comment>
<feature type="binding site" evidence="5">
    <location>
        <position position="181"/>
    </location>
    <ligand>
        <name>Mg(2+)</name>
        <dbReference type="ChEBI" id="CHEBI:18420"/>
    </ligand>
</feature>
<reference evidence="6" key="2">
    <citation type="submission" date="2021-01" db="EMBL/GenBank/DDBJ databases">
        <authorList>
            <person name="Schikora-Tamarit M.A."/>
        </authorList>
    </citation>
    <scope>NUCLEOTIDE SEQUENCE</scope>
    <source>
        <strain evidence="6">CBS6075</strain>
    </source>
</reference>
<feature type="binding site" evidence="5">
    <location>
        <position position="108"/>
    </location>
    <ligand>
        <name>S-adenosyl-L-methionine</name>
        <dbReference type="ChEBI" id="CHEBI:59789"/>
    </ligand>
</feature>
<comment type="caution">
    <text evidence="6">The sequence shown here is derived from an EMBL/GenBank/DDBJ whole genome shotgun (WGS) entry which is preliminary data.</text>
</comment>
<dbReference type="EC" id="2.1.1.64" evidence="5"/>
<keyword evidence="5" id="KW-0472">Membrane</keyword>
<feature type="binding site" evidence="5">
    <location>
        <position position="42"/>
    </location>
    <ligand>
        <name>S-adenosyl-L-methionine</name>
        <dbReference type="ChEBI" id="CHEBI:59789"/>
    </ligand>
</feature>
<dbReference type="SUPFAM" id="SSF53335">
    <property type="entry name" value="S-adenosyl-L-methionine-dependent methyltransferases"/>
    <property type="match status" value="1"/>
</dbReference>
<keyword evidence="1 5" id="KW-0489">Methyltransferase</keyword>
<evidence type="ECO:0000256" key="1">
    <source>
        <dbReference type="ARBA" id="ARBA00022603"/>
    </source>
</evidence>
<keyword evidence="7" id="KW-1185">Reference proteome</keyword>
<comment type="subcellular location">
    <subcellularLocation>
        <location evidence="5">Mitochondrion inner membrane</location>
        <topology evidence="5">Peripheral membrane protein</topology>
        <orientation evidence="5">Matrix side</orientation>
    </subcellularLocation>
</comment>
<keyword evidence="3 5" id="KW-0831">Ubiquinone biosynthesis</keyword>
<comment type="function">
    <text evidence="5">O-methyltransferase required for two non-consecutive steps during ubiquinone biosynthesis. Catalyzes the 2 O-methylation of 3,4-dihydroxy-5-(all-trans-polyprenyl)benzoic acid into 4-hydroxy-3-methoxy-5-(all-trans-polyprenyl)benzoic acid. Also catalyzes the last step of ubiquinone biosynthesis by mediating methylation of 3-demethylubiquinone into ubiquinone. Also able to mediate the methylation of 3-demethylubiquinol into ubiquinol.</text>
</comment>
<feature type="binding site" evidence="5">
    <location>
        <position position="176"/>
    </location>
    <ligand>
        <name>S-adenosyl-L-methionine</name>
        <dbReference type="ChEBI" id="CHEBI:59789"/>
    </ligand>
</feature>
<comment type="subunit">
    <text evidence="5">Component of a multi-subunit COQ enzyme complex, composed of at least COQ3, COQ4, COQ5, COQ6, COQ7 and COQ9.</text>
</comment>
<comment type="pathway">
    <text evidence="5">Cofactor biosynthesis; ubiquinone biosynthesis.</text>
</comment>
<evidence type="ECO:0000256" key="2">
    <source>
        <dbReference type="ARBA" id="ARBA00022679"/>
    </source>
</evidence>
<dbReference type="InterPro" id="IPR029063">
    <property type="entry name" value="SAM-dependent_MTases_sf"/>
</dbReference>
<dbReference type="AlphaFoldDB" id="A0A9P8P9J0"/>
<protein>
    <recommendedName>
        <fullName evidence="5">Ubiquinone biosynthesis O-methyltransferase, mitochondrial</fullName>
    </recommendedName>
    <alternativeName>
        <fullName evidence="5">3,4-dihydroxy-5-hexaprenylbenzoate methyltransferase</fullName>
    </alternativeName>
    <alternativeName>
        <fullName evidence="5">3-demethylubiquinol 3-O-methyltransferase</fullName>
    </alternativeName>
    <alternativeName>
        <fullName evidence="5">3-demethylubiquinone 3-O-methyltransferase</fullName>
    </alternativeName>
    <alternativeName>
        <fullName evidence="5">3-demethylubiquinone-6 3-O-methyltransferase</fullName>
    </alternativeName>
    <alternativeName>
        <fullName evidence="5">Hexaprenyldihydroxybenzoate methyltransferase</fullName>
    </alternativeName>
    <alternativeName>
        <fullName evidence="5">Polyprenyldihydroxybenzoate methyltransferase</fullName>
        <shortName evidence="5">DHHB methyltransferase</shortName>
        <shortName evidence="5">DHHB-MT</shortName>
        <shortName evidence="5">DHHB-MTase</shortName>
        <ecNumber evidence="5">2.1.1.-</ecNumber>
        <ecNumber evidence="5">2.1.1.114</ecNumber>
        <ecNumber evidence="5">2.1.1.64</ecNumber>
    </alternativeName>
</protein>
<name>A0A9P8P9J0_9ASCO</name>
<evidence type="ECO:0000256" key="4">
    <source>
        <dbReference type="ARBA" id="ARBA00022691"/>
    </source>
</evidence>
<dbReference type="Proteomes" id="UP000769157">
    <property type="component" value="Unassembled WGS sequence"/>
</dbReference>
<feature type="binding site" evidence="5">
    <location>
        <position position="177"/>
    </location>
    <ligand>
        <name>Mg(2+)</name>
        <dbReference type="ChEBI" id="CHEBI:18420"/>
    </ligand>
</feature>
<dbReference type="InterPro" id="IPR010233">
    <property type="entry name" value="UbiG_MeTrfase"/>
</dbReference>
<keyword evidence="5" id="KW-0479">Metal-binding</keyword>
<reference evidence="6" key="1">
    <citation type="journal article" date="2021" name="Open Biol.">
        <title>Shared evolutionary footprints suggest mitochondrial oxidative damage underlies multiple complex I losses in fungi.</title>
        <authorList>
            <person name="Schikora-Tamarit M.A."/>
            <person name="Marcet-Houben M."/>
            <person name="Nosek J."/>
            <person name="Gabaldon T."/>
        </authorList>
    </citation>
    <scope>NUCLEOTIDE SEQUENCE</scope>
    <source>
        <strain evidence="6">CBS6075</strain>
    </source>
</reference>
<dbReference type="Pfam" id="PF13489">
    <property type="entry name" value="Methyltransf_23"/>
    <property type="match status" value="1"/>
</dbReference>
<keyword evidence="5" id="KW-0999">Mitochondrion inner membrane</keyword>
<dbReference type="Gene3D" id="3.40.50.150">
    <property type="entry name" value="Vaccinia Virus protein VP39"/>
    <property type="match status" value="1"/>
</dbReference>
<sequence length="288" mass="32304">MFVRRLSTAISESEKAHFNNLATSWWDTTGPQRILHKMNLVRMDFINNNIKQHIKINNNVPNEQKTFIPGWNPHNVLPEPVANTIDGARTARIRQELAKMRLSCLDIGCGGGILSESLARLPYVESVDGIDMSPEVVRVANEHKLLDPAIAQKVHYQLKPVGELPATKQYDVVTLMELLEHVDHPADVMAAAMSHVKPGGLLFLSTINRDPISWLTTILFGEYVLRIVPVGTHTYSKYIDCAEIAEFVEHTGFSVIDSKGCTYLPLKGWVFTDSPDVGNYFMALQRVK</sequence>
<dbReference type="PANTHER" id="PTHR43464">
    <property type="entry name" value="METHYLTRANSFERASE"/>
    <property type="match status" value="1"/>
</dbReference>
<dbReference type="GO" id="GO:0031314">
    <property type="term" value="C:extrinsic component of mitochondrial inner membrane"/>
    <property type="evidence" value="ECO:0007669"/>
    <property type="project" value="UniProtKB-UniRule"/>
</dbReference>
<dbReference type="GO" id="GO:0032259">
    <property type="term" value="P:methylation"/>
    <property type="evidence" value="ECO:0007669"/>
    <property type="project" value="UniProtKB-KW"/>
</dbReference>
<feature type="binding site" evidence="5">
    <location>
        <position position="131"/>
    </location>
    <ligand>
        <name>S-adenosyl-L-methionine</name>
        <dbReference type="ChEBI" id="CHEBI:59789"/>
    </ligand>
</feature>
<dbReference type="NCBIfam" id="TIGR01983">
    <property type="entry name" value="UbiG"/>
    <property type="match status" value="1"/>
</dbReference>
<evidence type="ECO:0000256" key="3">
    <source>
        <dbReference type="ARBA" id="ARBA00022688"/>
    </source>
</evidence>
<dbReference type="OrthoDB" id="3265906at2759"/>
<gene>
    <name evidence="5" type="primary">COQ3</name>
    <name evidence="6" type="ORF">OGAPHI_002921</name>
</gene>
<dbReference type="GO" id="GO:0061542">
    <property type="term" value="F:3-demethylubiquinol 3-O-methyltransferase activity"/>
    <property type="evidence" value="ECO:0007669"/>
    <property type="project" value="UniProtKB-UniRule"/>
</dbReference>
<evidence type="ECO:0000256" key="5">
    <source>
        <dbReference type="HAMAP-Rule" id="MF_03190"/>
    </source>
</evidence>
<dbReference type="HAMAP" id="MF_00472">
    <property type="entry name" value="UbiG"/>
    <property type="match status" value="1"/>
</dbReference>
<dbReference type="GO" id="GO:0010420">
    <property type="term" value="F:polyprenyldihydroxybenzoate methyltransferase activity"/>
    <property type="evidence" value="ECO:0007669"/>
    <property type="project" value="UniProtKB-UniRule"/>
</dbReference>
<dbReference type="CDD" id="cd02440">
    <property type="entry name" value="AdoMet_MTases"/>
    <property type="match status" value="1"/>
</dbReference>
<comment type="catalytic activity">
    <reaction evidence="5">
        <text>a 3,4-dihydroxy-5-(all-trans-polyprenyl)benzoate + S-adenosyl-L-methionine = a 4-hydroxy-3-methoxy-5-(all-trans-polyprenyl)benzoate + S-adenosyl-L-homocysteine + H(+)</text>
        <dbReference type="Rhea" id="RHEA:44452"/>
        <dbReference type="Rhea" id="RHEA-COMP:10930"/>
        <dbReference type="Rhea" id="RHEA-COMP:10931"/>
        <dbReference type="ChEBI" id="CHEBI:15378"/>
        <dbReference type="ChEBI" id="CHEBI:57856"/>
        <dbReference type="ChEBI" id="CHEBI:59789"/>
        <dbReference type="ChEBI" id="CHEBI:64694"/>
        <dbReference type="ChEBI" id="CHEBI:84443"/>
        <dbReference type="EC" id="2.1.1.114"/>
    </reaction>
</comment>
<dbReference type="PANTHER" id="PTHR43464:SF19">
    <property type="entry name" value="UBIQUINONE BIOSYNTHESIS O-METHYLTRANSFERASE, MITOCHONDRIAL"/>
    <property type="match status" value="1"/>
</dbReference>
<organism evidence="6 7">
    <name type="scientific">Ogataea philodendri</name>
    <dbReference type="NCBI Taxonomy" id="1378263"/>
    <lineage>
        <taxon>Eukaryota</taxon>
        <taxon>Fungi</taxon>
        <taxon>Dikarya</taxon>
        <taxon>Ascomycota</taxon>
        <taxon>Saccharomycotina</taxon>
        <taxon>Pichiomycetes</taxon>
        <taxon>Pichiales</taxon>
        <taxon>Pichiaceae</taxon>
        <taxon>Ogataea</taxon>
    </lineage>
</organism>
<comment type="catalytic activity">
    <reaction evidence="5">
        <text>a 3-demethylubiquinol + S-adenosyl-L-methionine = a ubiquinol + S-adenosyl-L-homocysteine + H(+)</text>
        <dbReference type="Rhea" id="RHEA:44380"/>
        <dbReference type="Rhea" id="RHEA-COMP:9566"/>
        <dbReference type="Rhea" id="RHEA-COMP:10914"/>
        <dbReference type="ChEBI" id="CHEBI:15378"/>
        <dbReference type="ChEBI" id="CHEBI:17976"/>
        <dbReference type="ChEBI" id="CHEBI:57856"/>
        <dbReference type="ChEBI" id="CHEBI:59789"/>
        <dbReference type="ChEBI" id="CHEBI:84422"/>
        <dbReference type="EC" id="2.1.1.64"/>
    </reaction>
</comment>
<accession>A0A9P8P9J0</accession>
<evidence type="ECO:0000313" key="7">
    <source>
        <dbReference type="Proteomes" id="UP000769157"/>
    </source>
</evidence>
<dbReference type="EMBL" id="JAEUBE010000183">
    <property type="protein sequence ID" value="KAH3667272.1"/>
    <property type="molecule type" value="Genomic_DNA"/>
</dbReference>
<keyword evidence="2 5" id="KW-0808">Transferase</keyword>
<dbReference type="GO" id="GO:0046872">
    <property type="term" value="F:metal ion binding"/>
    <property type="evidence" value="ECO:0007669"/>
    <property type="project" value="UniProtKB-KW"/>
</dbReference>